<evidence type="ECO:0000256" key="10">
    <source>
        <dbReference type="SAM" id="Phobius"/>
    </source>
</evidence>
<gene>
    <name evidence="12" type="primary">regB</name>
    <name evidence="12" type="ORF">PAM7066_02371</name>
</gene>
<dbReference type="GO" id="GO:0000155">
    <property type="term" value="F:phosphorelay sensor kinase activity"/>
    <property type="evidence" value="ECO:0007669"/>
    <property type="project" value="InterPro"/>
</dbReference>
<name>A0A1Y5T1J5_9RHOB</name>
<dbReference type="Gene3D" id="3.30.565.10">
    <property type="entry name" value="Histidine kinase-like ATPase, C-terminal domain"/>
    <property type="match status" value="1"/>
</dbReference>
<dbReference type="RefSeq" id="WP_085854334.1">
    <property type="nucleotide sequence ID" value="NZ_FOPF01000006.1"/>
</dbReference>
<dbReference type="InterPro" id="IPR036097">
    <property type="entry name" value="HisK_dim/P_sf"/>
</dbReference>
<evidence type="ECO:0000256" key="6">
    <source>
        <dbReference type="ARBA" id="ARBA00022679"/>
    </source>
</evidence>
<keyword evidence="10" id="KW-1133">Transmembrane helix</keyword>
<sequence length="456" mass="49039">MIETPHSSETDALDPRLAFDNRAHWVRMQTLARLRWIAVLGQVISVIVACGALGLDLETGLIVAAIGAAVITNLMATMAFPENRRLSETELAATLAFDMVQLWTLLLLTGGLHNPFALFVLAQVAIAALALSARRTFVLCAVAIVLWTALVFVHLPLTTHSGEVMQLPPVFVLGFWVAIVIAILFQGAYAHRVTSELTAMSDALTATQMALSREQKLTDLGGVVAAAAHELGTPLATIVLVASEMIEDAPDEDTRADAQLVRDQAERCRVILRGMGQAGKQDEHIKVVPLVAVVEEAADPHKDRGIDVVIETIAHDSTSQPSIARRPDVIHGLRNLVQNAVDFAAAEVLIEVSWSADEVAIRISDDGPGYPPEALPRLGDPFLRKRREGAVGANRQGYEGMGLGLFIAKTLLERSRAELAFANGRDGGAVVHAAWRRSDISVATDRAPLGENRATT</sequence>
<dbReference type="Pfam" id="PF02518">
    <property type="entry name" value="HATPase_c"/>
    <property type="match status" value="1"/>
</dbReference>
<keyword evidence="9" id="KW-0067">ATP-binding</keyword>
<dbReference type="PRINTS" id="PR00344">
    <property type="entry name" value="BCTRLSENSOR"/>
</dbReference>
<feature type="transmembrane region" description="Helical" evidence="10">
    <location>
        <begin position="169"/>
        <end position="190"/>
    </location>
</feature>
<evidence type="ECO:0000313" key="12">
    <source>
        <dbReference type="EMBL" id="SLN51695.1"/>
    </source>
</evidence>
<dbReference type="NCBIfam" id="NF045988">
    <property type="entry name" value="HisKinRegBRhodob"/>
    <property type="match status" value="1"/>
</dbReference>
<evidence type="ECO:0000256" key="8">
    <source>
        <dbReference type="ARBA" id="ARBA00022777"/>
    </source>
</evidence>
<proteinExistence type="predicted"/>
<dbReference type="NCBIfam" id="NF033792">
    <property type="entry name" value="ActS_PrrB_HisK"/>
    <property type="match status" value="1"/>
</dbReference>
<dbReference type="InterPro" id="IPR047770">
    <property type="entry name" value="RegB"/>
</dbReference>
<feature type="domain" description="Histidine kinase" evidence="11">
    <location>
        <begin position="226"/>
        <end position="439"/>
    </location>
</feature>
<evidence type="ECO:0000256" key="4">
    <source>
        <dbReference type="ARBA" id="ARBA00022475"/>
    </source>
</evidence>
<accession>A0A1Y5T1J5</accession>
<protein>
    <recommendedName>
        <fullName evidence="3">histidine kinase</fullName>
        <ecNumber evidence="3">2.7.13.3</ecNumber>
    </recommendedName>
</protein>
<dbReference type="Proteomes" id="UP000193870">
    <property type="component" value="Unassembled WGS sequence"/>
</dbReference>
<keyword evidence="10" id="KW-0812">Transmembrane</keyword>
<dbReference type="InterPro" id="IPR050980">
    <property type="entry name" value="2C_sensor_his_kinase"/>
</dbReference>
<dbReference type="EMBL" id="FWFV01000006">
    <property type="protein sequence ID" value="SLN51695.1"/>
    <property type="molecule type" value="Genomic_DNA"/>
</dbReference>
<dbReference type="GO" id="GO:0005886">
    <property type="term" value="C:plasma membrane"/>
    <property type="evidence" value="ECO:0007669"/>
    <property type="project" value="UniProtKB-SubCell"/>
</dbReference>
<dbReference type="PANTHER" id="PTHR44936:SF10">
    <property type="entry name" value="SENSOR PROTEIN RSTB"/>
    <property type="match status" value="1"/>
</dbReference>
<reference evidence="12 13" key="1">
    <citation type="submission" date="2017-03" db="EMBL/GenBank/DDBJ databases">
        <authorList>
            <person name="Afonso C.L."/>
            <person name="Miller P.J."/>
            <person name="Scott M.A."/>
            <person name="Spackman E."/>
            <person name="Goraichik I."/>
            <person name="Dimitrov K.M."/>
            <person name="Suarez D.L."/>
            <person name="Swayne D.E."/>
        </authorList>
    </citation>
    <scope>NUCLEOTIDE SEQUENCE [LARGE SCALE GENOMIC DNA]</scope>
    <source>
        <strain evidence="12 13">CECT 7066</strain>
    </source>
</reference>
<evidence type="ECO:0000256" key="2">
    <source>
        <dbReference type="ARBA" id="ARBA00004651"/>
    </source>
</evidence>
<feature type="transmembrane region" description="Helical" evidence="10">
    <location>
        <begin position="138"/>
        <end position="157"/>
    </location>
</feature>
<keyword evidence="8 12" id="KW-0418">Kinase</keyword>
<evidence type="ECO:0000256" key="9">
    <source>
        <dbReference type="ARBA" id="ARBA00022840"/>
    </source>
</evidence>
<evidence type="ECO:0000259" key="11">
    <source>
        <dbReference type="PROSITE" id="PS50109"/>
    </source>
</evidence>
<keyword evidence="6 12" id="KW-0808">Transferase</keyword>
<dbReference type="GO" id="GO:0005524">
    <property type="term" value="F:ATP binding"/>
    <property type="evidence" value="ECO:0007669"/>
    <property type="project" value="UniProtKB-KW"/>
</dbReference>
<dbReference type="SMART" id="SM00387">
    <property type="entry name" value="HATPase_c"/>
    <property type="match status" value="1"/>
</dbReference>
<feature type="transmembrane region" description="Helical" evidence="10">
    <location>
        <begin position="61"/>
        <end position="79"/>
    </location>
</feature>
<dbReference type="InterPro" id="IPR003594">
    <property type="entry name" value="HATPase_dom"/>
</dbReference>
<feature type="transmembrane region" description="Helical" evidence="10">
    <location>
        <begin position="36"/>
        <end position="55"/>
    </location>
</feature>
<dbReference type="Gene3D" id="1.10.287.130">
    <property type="match status" value="1"/>
</dbReference>
<evidence type="ECO:0000256" key="5">
    <source>
        <dbReference type="ARBA" id="ARBA00022553"/>
    </source>
</evidence>
<evidence type="ECO:0000256" key="3">
    <source>
        <dbReference type="ARBA" id="ARBA00012438"/>
    </source>
</evidence>
<dbReference type="SMART" id="SM00388">
    <property type="entry name" value="HisKA"/>
    <property type="match status" value="1"/>
</dbReference>
<dbReference type="PROSITE" id="PS50109">
    <property type="entry name" value="HIS_KIN"/>
    <property type="match status" value="1"/>
</dbReference>
<dbReference type="InterPro" id="IPR004358">
    <property type="entry name" value="Sig_transdc_His_kin-like_C"/>
</dbReference>
<dbReference type="CDD" id="cd00082">
    <property type="entry name" value="HisKA"/>
    <property type="match status" value="1"/>
</dbReference>
<comment type="catalytic activity">
    <reaction evidence="1">
        <text>ATP + protein L-histidine = ADP + protein N-phospho-L-histidine.</text>
        <dbReference type="EC" id="2.7.13.3"/>
    </reaction>
</comment>
<dbReference type="SUPFAM" id="SSF47384">
    <property type="entry name" value="Homodimeric domain of signal transducing histidine kinase"/>
    <property type="match status" value="1"/>
</dbReference>
<dbReference type="InterPro" id="IPR005467">
    <property type="entry name" value="His_kinase_dom"/>
</dbReference>
<dbReference type="SUPFAM" id="SSF55874">
    <property type="entry name" value="ATPase domain of HSP90 chaperone/DNA topoisomerase II/histidine kinase"/>
    <property type="match status" value="1"/>
</dbReference>
<dbReference type="AlphaFoldDB" id="A0A1Y5T1J5"/>
<dbReference type="PANTHER" id="PTHR44936">
    <property type="entry name" value="SENSOR PROTEIN CREC"/>
    <property type="match status" value="1"/>
</dbReference>
<keyword evidence="5" id="KW-0597">Phosphoprotein</keyword>
<keyword evidence="7" id="KW-0547">Nucleotide-binding</keyword>
<organism evidence="12 13">
    <name type="scientific">Palleronia marisminoris</name>
    <dbReference type="NCBI Taxonomy" id="315423"/>
    <lineage>
        <taxon>Bacteria</taxon>
        <taxon>Pseudomonadati</taxon>
        <taxon>Pseudomonadota</taxon>
        <taxon>Alphaproteobacteria</taxon>
        <taxon>Rhodobacterales</taxon>
        <taxon>Roseobacteraceae</taxon>
        <taxon>Palleronia</taxon>
    </lineage>
</organism>
<evidence type="ECO:0000256" key="1">
    <source>
        <dbReference type="ARBA" id="ARBA00000085"/>
    </source>
</evidence>
<keyword evidence="4" id="KW-1003">Cell membrane</keyword>
<dbReference type="OrthoDB" id="9785252at2"/>
<dbReference type="STRING" id="315423.SAMN04488020_106137"/>
<keyword evidence="10" id="KW-0472">Membrane</keyword>
<evidence type="ECO:0000256" key="7">
    <source>
        <dbReference type="ARBA" id="ARBA00022741"/>
    </source>
</evidence>
<dbReference type="Pfam" id="PF00512">
    <property type="entry name" value="HisKA"/>
    <property type="match status" value="1"/>
</dbReference>
<evidence type="ECO:0000313" key="13">
    <source>
        <dbReference type="Proteomes" id="UP000193870"/>
    </source>
</evidence>
<dbReference type="EC" id="2.7.13.3" evidence="3"/>
<dbReference type="InterPro" id="IPR036890">
    <property type="entry name" value="HATPase_C_sf"/>
</dbReference>
<comment type="subcellular location">
    <subcellularLocation>
        <location evidence="2">Cell membrane</location>
        <topology evidence="2">Multi-pass membrane protein</topology>
    </subcellularLocation>
</comment>
<dbReference type="InterPro" id="IPR003661">
    <property type="entry name" value="HisK_dim/P_dom"/>
</dbReference>
<keyword evidence="13" id="KW-1185">Reference proteome</keyword>